<evidence type="ECO:0000313" key="12">
    <source>
        <dbReference type="EMBL" id="AMC12224.1"/>
    </source>
</evidence>
<gene>
    <name evidence="12" type="ORF">Lupro_08005</name>
</gene>
<evidence type="ECO:0000256" key="7">
    <source>
        <dbReference type="ARBA" id="ARBA00023237"/>
    </source>
</evidence>
<keyword evidence="6 8" id="KW-0472">Membrane</keyword>
<name>A0A0X8G907_9FLAO</name>
<dbReference type="SUPFAM" id="SSF56935">
    <property type="entry name" value="Porins"/>
    <property type="match status" value="1"/>
</dbReference>
<evidence type="ECO:0000313" key="13">
    <source>
        <dbReference type="Proteomes" id="UP000059672"/>
    </source>
</evidence>
<evidence type="ECO:0000256" key="3">
    <source>
        <dbReference type="ARBA" id="ARBA00022452"/>
    </source>
</evidence>
<evidence type="ECO:0000256" key="2">
    <source>
        <dbReference type="ARBA" id="ARBA00022448"/>
    </source>
</evidence>
<dbReference type="EMBL" id="CP013355">
    <property type="protein sequence ID" value="AMC12224.1"/>
    <property type="molecule type" value="Genomic_DNA"/>
</dbReference>
<dbReference type="Pfam" id="PF00593">
    <property type="entry name" value="TonB_dep_Rec_b-barrel"/>
    <property type="match status" value="1"/>
</dbReference>
<accession>A0A0X8G907</accession>
<dbReference type="PANTHER" id="PTHR40980:SF4">
    <property type="entry name" value="TONB-DEPENDENT RECEPTOR-LIKE BETA-BARREL DOMAIN-CONTAINING PROTEIN"/>
    <property type="match status" value="1"/>
</dbReference>
<dbReference type="PROSITE" id="PS52016">
    <property type="entry name" value="TONB_DEPENDENT_REC_3"/>
    <property type="match status" value="1"/>
</dbReference>
<dbReference type="InterPro" id="IPR039426">
    <property type="entry name" value="TonB-dep_rcpt-like"/>
</dbReference>
<proteinExistence type="inferred from homology"/>
<dbReference type="Gene3D" id="2.60.40.1120">
    <property type="entry name" value="Carboxypeptidase-like, regulatory domain"/>
    <property type="match status" value="1"/>
</dbReference>
<evidence type="ECO:0000256" key="5">
    <source>
        <dbReference type="ARBA" id="ARBA00023077"/>
    </source>
</evidence>
<dbReference type="PANTHER" id="PTHR40980">
    <property type="entry name" value="PLUG DOMAIN-CONTAINING PROTEIN"/>
    <property type="match status" value="1"/>
</dbReference>
<keyword evidence="5 9" id="KW-0798">TonB box</keyword>
<comment type="similarity">
    <text evidence="8 9">Belongs to the TonB-dependent receptor family.</text>
</comment>
<evidence type="ECO:0000256" key="6">
    <source>
        <dbReference type="ARBA" id="ARBA00023136"/>
    </source>
</evidence>
<dbReference type="Pfam" id="PF13715">
    <property type="entry name" value="CarbopepD_reg_2"/>
    <property type="match status" value="1"/>
</dbReference>
<evidence type="ECO:0000259" key="11">
    <source>
        <dbReference type="Pfam" id="PF07715"/>
    </source>
</evidence>
<keyword evidence="4 8" id="KW-0812">Transmembrane</keyword>
<evidence type="ECO:0000256" key="9">
    <source>
        <dbReference type="RuleBase" id="RU003357"/>
    </source>
</evidence>
<dbReference type="InterPro" id="IPR036942">
    <property type="entry name" value="Beta-barrel_TonB_sf"/>
</dbReference>
<keyword evidence="7 8" id="KW-0998">Cell outer membrane</keyword>
<organism evidence="12 13">
    <name type="scientific">Lutibacter profundi</name>
    <dbReference type="NCBI Taxonomy" id="1622118"/>
    <lineage>
        <taxon>Bacteria</taxon>
        <taxon>Pseudomonadati</taxon>
        <taxon>Bacteroidota</taxon>
        <taxon>Flavobacteriia</taxon>
        <taxon>Flavobacteriales</taxon>
        <taxon>Flavobacteriaceae</taxon>
        <taxon>Lutibacter</taxon>
    </lineage>
</organism>
<dbReference type="Gene3D" id="2.40.170.20">
    <property type="entry name" value="TonB-dependent receptor, beta-barrel domain"/>
    <property type="match status" value="1"/>
</dbReference>
<evidence type="ECO:0000256" key="8">
    <source>
        <dbReference type="PROSITE-ProRule" id="PRU01360"/>
    </source>
</evidence>
<dbReference type="AlphaFoldDB" id="A0A0X8G907"/>
<evidence type="ECO:0000256" key="4">
    <source>
        <dbReference type="ARBA" id="ARBA00022692"/>
    </source>
</evidence>
<keyword evidence="13" id="KW-1185">Reference proteome</keyword>
<dbReference type="InterPro" id="IPR037066">
    <property type="entry name" value="Plug_dom_sf"/>
</dbReference>
<reference evidence="12 13" key="2">
    <citation type="journal article" date="2016" name="Int. J. Syst. Evol. Microbiol.">
        <title>Lutibacter profundi sp. nov., isolated from a deep-sea hydrothermal system on the Arctic Mid-Ocean Ridge and emended description of the genus Lutibacter.</title>
        <authorList>
            <person name="Le Moine Bauer S."/>
            <person name="Roalkvam I."/>
            <person name="Steen I.H."/>
            <person name="Dahle H."/>
        </authorList>
    </citation>
    <scope>NUCLEOTIDE SEQUENCE [LARGE SCALE GENOMIC DNA]</scope>
    <source>
        <strain evidence="12 13">LP1</strain>
    </source>
</reference>
<comment type="subcellular location">
    <subcellularLocation>
        <location evidence="1 8">Cell outer membrane</location>
        <topology evidence="1 8">Multi-pass membrane protein</topology>
    </subcellularLocation>
</comment>
<protein>
    <submittedName>
        <fullName evidence="12">TonB-dependent receptor</fullName>
    </submittedName>
</protein>
<dbReference type="RefSeq" id="WP_068211531.1">
    <property type="nucleotide sequence ID" value="NZ_CP013355.1"/>
</dbReference>
<dbReference type="PATRIC" id="fig|1622118.3.peg.1655"/>
<evidence type="ECO:0000256" key="1">
    <source>
        <dbReference type="ARBA" id="ARBA00004571"/>
    </source>
</evidence>
<feature type="domain" description="TonB-dependent receptor plug" evidence="11">
    <location>
        <begin position="136"/>
        <end position="228"/>
    </location>
</feature>
<dbReference type="SUPFAM" id="SSF49464">
    <property type="entry name" value="Carboxypeptidase regulatory domain-like"/>
    <property type="match status" value="1"/>
</dbReference>
<dbReference type="KEGG" id="lut:Lupro_08005"/>
<dbReference type="Gene3D" id="2.170.130.10">
    <property type="entry name" value="TonB-dependent receptor, plug domain"/>
    <property type="match status" value="1"/>
</dbReference>
<keyword evidence="12" id="KW-0675">Receptor</keyword>
<dbReference type="STRING" id="1622118.Lupro_08005"/>
<dbReference type="OrthoDB" id="9768470at2"/>
<evidence type="ECO:0000259" key="10">
    <source>
        <dbReference type="Pfam" id="PF00593"/>
    </source>
</evidence>
<dbReference type="InterPro" id="IPR012910">
    <property type="entry name" value="Plug_dom"/>
</dbReference>
<dbReference type="InterPro" id="IPR000531">
    <property type="entry name" value="Beta-barrel_TonB"/>
</dbReference>
<keyword evidence="2 8" id="KW-0813">Transport</keyword>
<feature type="domain" description="TonB-dependent receptor-like beta-barrel" evidence="10">
    <location>
        <begin position="420"/>
        <end position="862"/>
    </location>
</feature>
<sequence>MKNKFKLLLINFFISFIGWTQTGILTGKVIDGDSNDPLAFANVIIKGTSKGTTSDFEGYYELKIKPGTYSITFSFIGYETKVITEVVITADEINNLDIILKPEGISFETVIITAKRAKNTETAILNVQKKSVNLMDGISAQSFRKLAVSNVASAVKNVAGVSVQDSKYVYIRGLGDRYTKSILNGVDIPGLDPDRNTVQLDIFPTNIIDNVQILKSSTADLPADFTGGMVNIVTKDLPSSKNSSLSIGGTYNPSMHFNTNYLNYKGSSTDFLGFDNGDRDLPISRSQPIPGAYSRNPALTAITKVFDPTLKAQKGTSGMDFSFAYTMGDQFNVGENNKLGYLVAVSYKNKTTFYKDYERGFYRKFADKSINELDFSENQIGDLGKNEVLLSGLAGFTFKTEKSKYRLNFLHLQNGETTAGYFKQIKNFSDAVTIYKDNLQYTQRSISNVLLSGKHYNDESSFTTEWKIAPTYSFIQDKDARVTPFEFNESTNTFSIRPSSAGSPRRIWRTLEEYNVVGKIDFTYKHKLFNHDSKLKFGASYLYKLRNFSIDDYFLLIRGSSGESLNGDANLLLADENIYDSNSGLGTYVKGNYEPSNTFESYNNNIAGYISESFKLIEKLKAVMGLRVEKFNQFYTGQNNSGSIIYNNVETISKLDLFPSTNIIYSLNDDINLRVSYSRTVARPSFKEASITQIFDPITNLTFNGNINLRPSYINNFDIRFENFGEKAQLFAFSAFYKTFKDPIELTFFSASAPDNLQPRNIGSAIVYGIEIDFRKNLDFIGDNFKNFTLKVNTSLIKSEQEMDKSPNGEYESKLLNLRDGETLSDKRYLQGQSPYLINAGISYNNSDKGIETGLFFNVQGKSLEVVGIGAIPDVYAMPFNSLNFTLNKSFGEHKKSSVNIKFGNILNDERESHYQSYKASDKIFSKIRLGQTFSLGYNFKF</sequence>
<reference evidence="13" key="1">
    <citation type="submission" date="2015-12" db="EMBL/GenBank/DDBJ databases">
        <title>Complete genome sequence of Lutibacter profundus strain LP1.</title>
        <authorList>
            <person name="Wissuwa J."/>
            <person name="Le Moine Bauer S."/>
            <person name="Stokke R."/>
            <person name="Dahle H."/>
            <person name="Steen I.H."/>
        </authorList>
    </citation>
    <scope>NUCLEOTIDE SEQUENCE [LARGE SCALE GENOMIC DNA]</scope>
    <source>
        <strain evidence="13">LP1</strain>
    </source>
</reference>
<dbReference type="GO" id="GO:0009279">
    <property type="term" value="C:cell outer membrane"/>
    <property type="evidence" value="ECO:0007669"/>
    <property type="project" value="UniProtKB-SubCell"/>
</dbReference>
<dbReference type="Proteomes" id="UP000059672">
    <property type="component" value="Chromosome"/>
</dbReference>
<dbReference type="InterPro" id="IPR008969">
    <property type="entry name" value="CarboxyPept-like_regulatory"/>
</dbReference>
<keyword evidence="3 8" id="KW-1134">Transmembrane beta strand</keyword>
<dbReference type="Pfam" id="PF07715">
    <property type="entry name" value="Plug"/>
    <property type="match status" value="1"/>
</dbReference>